<keyword evidence="2" id="KW-1185">Reference proteome</keyword>
<protein>
    <recommendedName>
        <fullName evidence="3">Type I restriction endonuclease subunit R</fullName>
    </recommendedName>
</protein>
<proteinExistence type="predicted"/>
<dbReference type="KEGG" id="enn:FRE64_12400"/>
<accession>A0A5B8NNP6</accession>
<dbReference type="RefSeq" id="WP_146296530.1">
    <property type="nucleotide sequence ID" value="NZ_CP042326.1"/>
</dbReference>
<sequence>MLTEQKFGEETELEEEEQALFKSQFSSFRKLYLFLSQLIPYSDSKLEKLYTFGRYLLSKLPRSQNEPAVKVDDEVELKYYRLEKISEGSIDLKEGEANALSGPKETGTRQQEDKVNLSTLVEKLNERHGTEFTLADQLFFDQVQESAIANESLRQAAKANAIEDFEPVFKRMLESLFVERIEGNEEIFARVMNDEELRENLSAEMIKVVYERIVNESGK</sequence>
<dbReference type="OrthoDB" id="9758243at2"/>
<dbReference type="Proteomes" id="UP000318453">
    <property type="component" value="Chromosome"/>
</dbReference>
<evidence type="ECO:0008006" key="3">
    <source>
        <dbReference type="Google" id="ProtNLM"/>
    </source>
</evidence>
<organism evidence="1 2">
    <name type="scientific">Euhalothece natronophila Z-M001</name>
    <dbReference type="NCBI Taxonomy" id="522448"/>
    <lineage>
        <taxon>Bacteria</taxon>
        <taxon>Bacillati</taxon>
        <taxon>Cyanobacteriota</taxon>
        <taxon>Cyanophyceae</taxon>
        <taxon>Oscillatoriophycideae</taxon>
        <taxon>Chroococcales</taxon>
        <taxon>Halothecacae</taxon>
        <taxon>Halothece cluster</taxon>
        <taxon>Euhalothece</taxon>
    </lineage>
</organism>
<gene>
    <name evidence="1" type="ORF">FRE64_12400</name>
</gene>
<dbReference type="EMBL" id="CP042326">
    <property type="protein sequence ID" value="QDZ40684.1"/>
    <property type="molecule type" value="Genomic_DNA"/>
</dbReference>
<dbReference type="AlphaFoldDB" id="A0A5B8NNP6"/>
<evidence type="ECO:0000313" key="2">
    <source>
        <dbReference type="Proteomes" id="UP000318453"/>
    </source>
</evidence>
<name>A0A5B8NNP6_9CHRO</name>
<evidence type="ECO:0000313" key="1">
    <source>
        <dbReference type="EMBL" id="QDZ40684.1"/>
    </source>
</evidence>
<reference evidence="1" key="1">
    <citation type="submission" date="2019-08" db="EMBL/GenBank/DDBJ databases">
        <title>Carotenoids and Carotenoid Binding Proteins in the Halophilic Cyanobacterium Euhalothece sp. ZM00.</title>
        <authorList>
            <person name="Cho S.M."/>
            <person name="Song J.Y."/>
            <person name="Park Y.-I."/>
        </authorList>
    </citation>
    <scope>NUCLEOTIDE SEQUENCE [LARGE SCALE GENOMIC DNA]</scope>
    <source>
        <strain evidence="1">Z-M001</strain>
    </source>
</reference>